<gene>
    <name evidence="3" type="ORF">DSM104443_01813</name>
</gene>
<feature type="transmembrane region" description="Helical" evidence="1">
    <location>
        <begin position="66"/>
        <end position="85"/>
    </location>
</feature>
<evidence type="ECO:0000313" key="3">
    <source>
        <dbReference type="EMBL" id="QJR10744.1"/>
    </source>
</evidence>
<evidence type="ECO:0000259" key="2">
    <source>
        <dbReference type="Pfam" id="PF19762"/>
    </source>
</evidence>
<accession>A0A6M4GW71</accession>
<organism evidence="3 4">
    <name type="scientific">Usitatibacter rugosus</name>
    <dbReference type="NCBI Taxonomy" id="2732067"/>
    <lineage>
        <taxon>Bacteria</taxon>
        <taxon>Pseudomonadati</taxon>
        <taxon>Pseudomonadota</taxon>
        <taxon>Betaproteobacteria</taxon>
        <taxon>Nitrosomonadales</taxon>
        <taxon>Usitatibacteraceae</taxon>
        <taxon>Usitatibacter</taxon>
    </lineage>
</organism>
<dbReference type="InterPro" id="IPR046216">
    <property type="entry name" value="DUF6249"/>
</dbReference>
<feature type="transmembrane region" description="Helical" evidence="1">
    <location>
        <begin position="6"/>
        <end position="30"/>
    </location>
</feature>
<keyword evidence="1" id="KW-1133">Transmembrane helix</keyword>
<feature type="transmembrane region" description="Helical" evidence="1">
    <location>
        <begin position="91"/>
        <end position="111"/>
    </location>
</feature>
<dbReference type="Proteomes" id="UP000501534">
    <property type="component" value="Chromosome"/>
</dbReference>
<name>A0A6M4GW71_9PROT</name>
<sequence>MQANETLVAIIGMVVTFGLPVLLVALILWFKHRKLRMTHETIMRLAEKGLPVPPELVAPPPRGQTAALRGGLVLVALGIAFGFLFEEMRGPWSVGLIPGLMGVALLVAWAIERRDSKANPPR</sequence>
<proteinExistence type="predicted"/>
<keyword evidence="4" id="KW-1185">Reference proteome</keyword>
<feature type="domain" description="DUF6249" evidence="2">
    <location>
        <begin position="10"/>
        <end position="113"/>
    </location>
</feature>
<evidence type="ECO:0000313" key="4">
    <source>
        <dbReference type="Proteomes" id="UP000501534"/>
    </source>
</evidence>
<protein>
    <recommendedName>
        <fullName evidence="2">DUF6249 domain-containing protein</fullName>
    </recommendedName>
</protein>
<dbReference type="RefSeq" id="WP_171091508.1">
    <property type="nucleotide sequence ID" value="NZ_CP053069.1"/>
</dbReference>
<dbReference type="Pfam" id="PF19762">
    <property type="entry name" value="DUF6249"/>
    <property type="match status" value="1"/>
</dbReference>
<reference evidence="3 4" key="1">
    <citation type="submission" date="2020-04" db="EMBL/GenBank/DDBJ databases">
        <title>Usitatibacter rugosus gen. nov., sp. nov. and Usitatibacter palustris sp. nov., novel members of Usitatibacteraceae fam. nov. within the order Nitrosomonadales isolated from soil.</title>
        <authorList>
            <person name="Huber K.J."/>
            <person name="Neumann-Schaal M."/>
            <person name="Geppert A."/>
            <person name="Luckner M."/>
            <person name="Wanner G."/>
            <person name="Overmann J."/>
        </authorList>
    </citation>
    <scope>NUCLEOTIDE SEQUENCE [LARGE SCALE GENOMIC DNA]</scope>
    <source>
        <strain evidence="3 4">0125_3</strain>
    </source>
</reference>
<dbReference type="KEGG" id="uru:DSM104443_01813"/>
<keyword evidence="1" id="KW-0472">Membrane</keyword>
<dbReference type="AlphaFoldDB" id="A0A6M4GW71"/>
<keyword evidence="1" id="KW-0812">Transmembrane</keyword>
<dbReference type="EMBL" id="CP053069">
    <property type="protein sequence ID" value="QJR10744.1"/>
    <property type="molecule type" value="Genomic_DNA"/>
</dbReference>
<evidence type="ECO:0000256" key="1">
    <source>
        <dbReference type="SAM" id="Phobius"/>
    </source>
</evidence>